<evidence type="ECO:0000313" key="2">
    <source>
        <dbReference type="EMBL" id="PCE63616.1"/>
    </source>
</evidence>
<feature type="compositionally biased region" description="Polar residues" evidence="1">
    <location>
        <begin position="384"/>
        <end position="396"/>
    </location>
</feature>
<dbReference type="GO" id="GO:0005509">
    <property type="term" value="F:calcium ion binding"/>
    <property type="evidence" value="ECO:0007669"/>
    <property type="project" value="InterPro"/>
</dbReference>
<feature type="compositionally biased region" description="Polar residues" evidence="1">
    <location>
        <begin position="944"/>
        <end position="953"/>
    </location>
</feature>
<organism evidence="2 3">
    <name type="scientific">Sediminicola luteus</name>
    <dbReference type="NCBI Taxonomy" id="319238"/>
    <lineage>
        <taxon>Bacteria</taxon>
        <taxon>Pseudomonadati</taxon>
        <taxon>Bacteroidota</taxon>
        <taxon>Flavobacteriia</taxon>
        <taxon>Flavobacteriales</taxon>
        <taxon>Flavobacteriaceae</taxon>
        <taxon>Sediminicola</taxon>
    </lineage>
</organism>
<feature type="region of interest" description="Disordered" evidence="1">
    <location>
        <begin position="243"/>
        <end position="827"/>
    </location>
</feature>
<accession>A0A2A4G6K5</accession>
<dbReference type="AlphaFoldDB" id="A0A2A4G6K5"/>
<feature type="compositionally biased region" description="Acidic residues" evidence="1">
    <location>
        <begin position="956"/>
        <end position="982"/>
    </location>
</feature>
<evidence type="ECO:0000256" key="1">
    <source>
        <dbReference type="SAM" id="MobiDB-lite"/>
    </source>
</evidence>
<feature type="region of interest" description="Disordered" evidence="1">
    <location>
        <begin position="171"/>
        <end position="229"/>
    </location>
</feature>
<dbReference type="SUPFAM" id="SSF103647">
    <property type="entry name" value="TSP type-3 repeat"/>
    <property type="match status" value="1"/>
</dbReference>
<feature type="compositionally biased region" description="Acidic residues" evidence="1">
    <location>
        <begin position="779"/>
        <end position="811"/>
    </location>
</feature>
<feature type="compositionally biased region" description="Acidic residues" evidence="1">
    <location>
        <begin position="654"/>
        <end position="664"/>
    </location>
</feature>
<feature type="compositionally biased region" description="Acidic residues" evidence="1">
    <location>
        <begin position="173"/>
        <end position="186"/>
    </location>
</feature>
<feature type="compositionally biased region" description="Basic and acidic residues" evidence="1">
    <location>
        <begin position="363"/>
        <end position="372"/>
    </location>
</feature>
<sequence>MANPINALSGNGVAMFSWTYFDNPAGDDILEGTLINPLQPGIGYNINVTVLPKTSSTANDVGFLVNIIPSFDVNSKGNLTSNDDTNRFTRAVLDTDNDGVEDGLDIDDDNDGILDIVEVPDSDGDNNPLTESVDSDNDGVLDHLDTDSDNDGIPDNIEAQTTAGYIAPLGADADGDGLDDAYEGSGDEGLTPVNTDTTDQPDYLDTDSDNDTVLDNNEGNDFDFNGQPDATYLGIDSDFDGLDDGYEGTDVNDGFDVNDEINNPATDLPDTDGTEDVNYRDTDDDGDGTDTEDEDDNGNGDPTDDDGDGNGTPNYLQPTDDDDDGVPNSLDIDDDNDGILDAVEDANTDGDNDPLTNSTDSDNDGRPDHLDIDSDNDGIPDNVEAQTTAGYISPSGTDADGDGLDDAYEGSGNEGLTPVNTDGVDQPDYLDTDSDNDTVADNNEGNDFDFNGQPDWSYTGTDSDNDGLDDGYEGADVNDGFDVNDEINNPATDLPDTDGTEDVNYRDTDDDGDGTDTEDEDEDGNGDPTDDDDDGNGTPNYLQPTDDDDDGVPNSLDLDDDNDGILDSVEDANIDGDNDPLTNSTDSDNDGRPDHLDIDSDNDGIPDNVEAQTTAGYIAPSGTDGDGDGLDDAYEGTGNEGLIPVNTDGVDVPDYIDLDSDNDTVTDNNEGNDFDFNGQPNWSYTGTDSDNDGLDDGYEGADVNDGFDVNDEIDNPATDLPDTDGTEDVNYRDTDDDGDGTDTENEDGNGNGDPTDDDDDNDGIPNYLDPIDDTPTTDTDGDGVPDEIDIDDDNDGILDSVEDDNLDEDNDPLTNPLDMDGDGYADHLDLDADNDGIPDNVEAQATFDYLAPSGTDANANGLDDVYETSGSQGITPENTDGTDYPDYLDLDSDNDFVADHIEGHDYDANGLADTDFIGIDTDGDGLDDGYEGTDVNDGFDINDEINNPASNLPDTDGTEDVDYRDTDDDGDGIDTREEDDNNDGNFANDDADGDGIPDYLDPDPKDLDIEVFNVVTNNGDGVHDYFKIKNLERFPENTVQIYNRWGVMVYEAQGYDNSTIYFDGTSQNKNTIQEDNKLPVGTYFYILNYVRNGESKNKSGYLYLNR</sequence>
<feature type="compositionally biased region" description="Low complexity" evidence="1">
    <location>
        <begin position="441"/>
        <end position="452"/>
    </location>
</feature>
<dbReference type="EMBL" id="NBWU01000005">
    <property type="protein sequence ID" value="PCE63616.1"/>
    <property type="molecule type" value="Genomic_DNA"/>
</dbReference>
<protein>
    <recommendedName>
        <fullName evidence="4">Gliding motility-associated C-terminal domain-containing protein</fullName>
    </recommendedName>
</protein>
<feature type="compositionally biased region" description="Acidic residues" evidence="1">
    <location>
        <begin position="282"/>
        <end position="308"/>
    </location>
</feature>
<dbReference type="Pfam" id="PF13585">
    <property type="entry name" value="CHU_C"/>
    <property type="match status" value="1"/>
</dbReference>
<feature type="compositionally biased region" description="Low complexity" evidence="1">
    <location>
        <begin position="215"/>
        <end position="226"/>
    </location>
</feature>
<proteinExistence type="predicted"/>
<feature type="compositionally biased region" description="Acidic residues" evidence="1">
    <location>
        <begin position="689"/>
        <end position="699"/>
    </location>
</feature>
<feature type="compositionally biased region" description="Acidic residues" evidence="1">
    <location>
        <begin position="625"/>
        <end position="634"/>
    </location>
</feature>
<feature type="compositionally biased region" description="Acidic residues" evidence="1">
    <location>
        <begin position="545"/>
        <end position="578"/>
    </location>
</feature>
<evidence type="ECO:0008006" key="4">
    <source>
        <dbReference type="Google" id="ProtNLM"/>
    </source>
</evidence>
<feature type="compositionally biased region" description="Acidic residues" evidence="1">
    <location>
        <begin position="319"/>
        <end position="352"/>
    </location>
</feature>
<feature type="compositionally biased region" description="Acidic residues" evidence="1">
    <location>
        <begin position="428"/>
        <end position="438"/>
    </location>
</feature>
<feature type="compositionally biased region" description="Acidic residues" evidence="1">
    <location>
        <begin position="202"/>
        <end position="212"/>
    </location>
</feature>
<dbReference type="Proteomes" id="UP000219559">
    <property type="component" value="Unassembled WGS sequence"/>
</dbReference>
<dbReference type="InterPro" id="IPR026341">
    <property type="entry name" value="T9SS_type_B"/>
</dbReference>
<feature type="region of interest" description="Disordered" evidence="1">
    <location>
        <begin position="118"/>
        <end position="139"/>
    </location>
</feature>
<feature type="compositionally biased region" description="Low complexity" evidence="1">
    <location>
        <begin position="667"/>
        <end position="678"/>
    </location>
</feature>
<dbReference type="NCBIfam" id="TIGR04131">
    <property type="entry name" value="Bac_Flav_CTERM"/>
    <property type="match status" value="1"/>
</dbReference>
<feature type="region of interest" description="Disordered" evidence="1">
    <location>
        <begin position="923"/>
        <end position="1003"/>
    </location>
</feature>
<feature type="compositionally biased region" description="Acidic residues" evidence="1">
    <location>
        <begin position="399"/>
        <end position="408"/>
    </location>
</feature>
<feature type="compositionally biased region" description="Acidic residues" evidence="1">
    <location>
        <begin position="463"/>
        <end position="473"/>
    </location>
</feature>
<gene>
    <name evidence="2" type="ORF">B7P33_15105</name>
</gene>
<dbReference type="Gene3D" id="4.10.1080.10">
    <property type="entry name" value="TSP type-3 repeat"/>
    <property type="match status" value="2"/>
</dbReference>
<feature type="compositionally biased region" description="Acidic residues" evidence="1">
    <location>
        <begin position="734"/>
        <end position="747"/>
    </location>
</feature>
<feature type="compositionally biased region" description="Acidic residues" evidence="1">
    <location>
        <begin position="508"/>
        <end position="535"/>
    </location>
</feature>
<name>A0A2A4G6K5_9FLAO</name>
<feature type="compositionally biased region" description="Basic and acidic residues" evidence="1">
    <location>
        <begin position="589"/>
        <end position="598"/>
    </location>
</feature>
<keyword evidence="3" id="KW-1185">Reference proteome</keyword>
<reference evidence="2 3" key="1">
    <citation type="submission" date="2017-04" db="EMBL/GenBank/DDBJ databases">
        <title>A new member of the family Flavobacteriaceae isolated from ascidians.</title>
        <authorList>
            <person name="Chen L."/>
        </authorList>
    </citation>
    <scope>NUCLEOTIDE SEQUENCE [LARGE SCALE GENOMIC DNA]</scope>
    <source>
        <strain evidence="2 3">HQA918</strain>
    </source>
</reference>
<comment type="caution">
    <text evidence="2">The sequence shown here is derived from an EMBL/GenBank/DDBJ whole genome shotgun (WGS) entry which is preliminary data.</text>
</comment>
<dbReference type="InterPro" id="IPR028974">
    <property type="entry name" value="TSP_type-3_rpt"/>
</dbReference>
<evidence type="ECO:0000313" key="3">
    <source>
        <dbReference type="Proteomes" id="UP000219559"/>
    </source>
</evidence>
<feature type="compositionally biased region" description="Polar residues" evidence="1">
    <location>
        <begin position="679"/>
        <end position="688"/>
    </location>
</feature>